<sequence length="59" mass="6701">MADSKIFEQLKALGKLPNFVIVGAPKSGTTSLYYYLSQHFDIYLPVKKELHSFSSHQII</sequence>
<evidence type="ECO:0008006" key="3">
    <source>
        <dbReference type="Google" id="ProtNLM"/>
    </source>
</evidence>
<keyword evidence="2" id="KW-1185">Reference proteome</keyword>
<evidence type="ECO:0000313" key="2">
    <source>
        <dbReference type="Proteomes" id="UP000294325"/>
    </source>
</evidence>
<dbReference type="InterPro" id="IPR027417">
    <property type="entry name" value="P-loop_NTPase"/>
</dbReference>
<name>A0A4P7BWS8_9GAMM</name>
<organism evidence="1 2">
    <name type="scientific">Nitrosococcus wardiae</name>
    <dbReference type="NCBI Taxonomy" id="1814290"/>
    <lineage>
        <taxon>Bacteria</taxon>
        <taxon>Pseudomonadati</taxon>
        <taxon>Pseudomonadota</taxon>
        <taxon>Gammaproteobacteria</taxon>
        <taxon>Chromatiales</taxon>
        <taxon>Chromatiaceae</taxon>
        <taxon>Nitrosococcus</taxon>
    </lineage>
</organism>
<gene>
    <name evidence="1" type="ORF">E3U44_07730</name>
</gene>
<evidence type="ECO:0000313" key="1">
    <source>
        <dbReference type="EMBL" id="QBQ54411.1"/>
    </source>
</evidence>
<dbReference type="Gene3D" id="3.40.50.300">
    <property type="entry name" value="P-loop containing nucleotide triphosphate hydrolases"/>
    <property type="match status" value="1"/>
</dbReference>
<dbReference type="AlphaFoldDB" id="A0A4P7BWS8"/>
<dbReference type="KEGG" id="nwr:E3U44_07730"/>
<dbReference type="Proteomes" id="UP000294325">
    <property type="component" value="Chromosome"/>
</dbReference>
<dbReference type="EMBL" id="CP038033">
    <property type="protein sequence ID" value="QBQ54411.1"/>
    <property type="molecule type" value="Genomic_DNA"/>
</dbReference>
<proteinExistence type="predicted"/>
<dbReference type="RefSeq" id="WP_134357611.1">
    <property type="nucleotide sequence ID" value="NZ_CP038033.1"/>
</dbReference>
<dbReference type="OrthoDB" id="9075305at2"/>
<protein>
    <recommendedName>
        <fullName evidence="3">Sulfotransferase</fullName>
    </recommendedName>
</protein>
<reference evidence="1 2" key="1">
    <citation type="submission" date="2019-03" db="EMBL/GenBank/DDBJ databases">
        <title>The genome sequence of Nitrosococcus wardiae strain D1FHST reveals the archetypal metabolic capacity of ammonia-oxidizing Gammaproteobacteria.</title>
        <authorList>
            <person name="Wang L."/>
            <person name="Lim C.K."/>
            <person name="Hanson T.E."/>
            <person name="Dang H."/>
            <person name="Klotz M.G."/>
        </authorList>
    </citation>
    <scope>NUCLEOTIDE SEQUENCE [LARGE SCALE GENOMIC DNA]</scope>
    <source>
        <strain evidence="1 2">D1FHS</strain>
    </source>
</reference>
<accession>A0A4P7BWS8</accession>
<dbReference type="SUPFAM" id="SSF52540">
    <property type="entry name" value="P-loop containing nucleoside triphosphate hydrolases"/>
    <property type="match status" value="1"/>
</dbReference>